<dbReference type="InterPro" id="IPR044049">
    <property type="entry name" value="EccD_transm"/>
</dbReference>
<dbReference type="Proteomes" id="UP000215005">
    <property type="component" value="Chromosome"/>
</dbReference>
<feature type="transmembrane region" description="Helical" evidence="7">
    <location>
        <begin position="330"/>
        <end position="347"/>
    </location>
</feature>
<evidence type="ECO:0000256" key="7">
    <source>
        <dbReference type="SAM" id="Phobius"/>
    </source>
</evidence>
<dbReference type="KEGG" id="ngv:CDO52_13970"/>
<keyword evidence="4 7" id="KW-0812">Transmembrane</keyword>
<dbReference type="NCBIfam" id="TIGR03920">
    <property type="entry name" value="T7SS_EccD"/>
    <property type="match status" value="1"/>
</dbReference>
<feature type="transmembrane region" description="Helical" evidence="7">
    <location>
        <begin position="386"/>
        <end position="406"/>
    </location>
</feature>
<evidence type="ECO:0000256" key="3">
    <source>
        <dbReference type="ARBA" id="ARBA00022475"/>
    </source>
</evidence>
<feature type="transmembrane region" description="Helical" evidence="7">
    <location>
        <begin position="227"/>
        <end position="248"/>
    </location>
</feature>
<comment type="subcellular location">
    <subcellularLocation>
        <location evidence="1">Cell membrane</location>
        <topology evidence="1">Multi-pass membrane protein</topology>
    </subcellularLocation>
</comment>
<keyword evidence="3" id="KW-1003">Cell membrane</keyword>
<feature type="transmembrane region" description="Helical" evidence="7">
    <location>
        <begin position="144"/>
        <end position="161"/>
    </location>
</feature>
<dbReference type="Gene3D" id="3.10.20.90">
    <property type="entry name" value="Phosphatidylinositol 3-kinase Catalytic Subunit, Chain A, domain 1"/>
    <property type="match status" value="1"/>
</dbReference>
<protein>
    <submittedName>
        <fullName evidence="9">Type VII secretion integral membrane protein EccD</fullName>
    </submittedName>
</protein>
<feature type="transmembrane region" description="Helical" evidence="7">
    <location>
        <begin position="418"/>
        <end position="440"/>
    </location>
</feature>
<dbReference type="EMBL" id="CP022753">
    <property type="protein sequence ID" value="ASU83740.1"/>
    <property type="molecule type" value="Genomic_DNA"/>
</dbReference>
<evidence type="ECO:0000256" key="1">
    <source>
        <dbReference type="ARBA" id="ARBA00004651"/>
    </source>
</evidence>
<evidence type="ECO:0000256" key="2">
    <source>
        <dbReference type="ARBA" id="ARBA00006162"/>
    </source>
</evidence>
<feature type="transmembrane region" description="Helical" evidence="7">
    <location>
        <begin position="359"/>
        <end position="380"/>
    </location>
</feature>
<feature type="transmembrane region" description="Helical" evidence="7">
    <location>
        <begin position="173"/>
        <end position="194"/>
    </location>
</feature>
<comment type="similarity">
    <text evidence="2">Belongs to the EccD/Snm4 family.</text>
</comment>
<dbReference type="Pfam" id="PF19053">
    <property type="entry name" value="EccD"/>
    <property type="match status" value="1"/>
</dbReference>
<evidence type="ECO:0000256" key="4">
    <source>
        <dbReference type="ARBA" id="ARBA00022692"/>
    </source>
</evidence>
<organism evidence="9 10">
    <name type="scientific">Nocardiopsis gilva YIM 90087</name>
    <dbReference type="NCBI Taxonomy" id="1235441"/>
    <lineage>
        <taxon>Bacteria</taxon>
        <taxon>Bacillati</taxon>
        <taxon>Actinomycetota</taxon>
        <taxon>Actinomycetes</taxon>
        <taxon>Streptosporangiales</taxon>
        <taxon>Nocardiopsidaceae</taxon>
        <taxon>Nocardiopsis</taxon>
    </lineage>
</organism>
<evidence type="ECO:0000256" key="5">
    <source>
        <dbReference type="ARBA" id="ARBA00022989"/>
    </source>
</evidence>
<feature type="transmembrane region" description="Helical" evidence="7">
    <location>
        <begin position="306"/>
        <end position="324"/>
    </location>
</feature>
<feature type="transmembrane region" description="Helical" evidence="7">
    <location>
        <begin position="200"/>
        <end position="220"/>
    </location>
</feature>
<feature type="transmembrane region" description="Helical" evidence="7">
    <location>
        <begin position="254"/>
        <end position="273"/>
    </location>
</feature>
<keyword evidence="6 7" id="KW-0472">Membrane</keyword>
<feature type="domain" description="EccD-like transmembrane" evidence="8">
    <location>
        <begin position="118"/>
        <end position="446"/>
    </location>
</feature>
<proteinExistence type="inferred from homology"/>
<accession>A0A223S6I8</accession>
<keyword evidence="10" id="KW-1185">Reference proteome</keyword>
<feature type="transmembrane region" description="Helical" evidence="7">
    <location>
        <begin position="114"/>
        <end position="138"/>
    </location>
</feature>
<evidence type="ECO:0000313" key="9">
    <source>
        <dbReference type="EMBL" id="ASU83740.1"/>
    </source>
</evidence>
<dbReference type="AlphaFoldDB" id="A0A223S6I8"/>
<evidence type="ECO:0000313" key="10">
    <source>
        <dbReference type="Proteomes" id="UP000215005"/>
    </source>
</evidence>
<dbReference type="OrthoDB" id="4775372at2"/>
<gene>
    <name evidence="9" type="primary">eccD</name>
    <name evidence="9" type="ORF">CDO52_13970</name>
</gene>
<dbReference type="InterPro" id="IPR024962">
    <property type="entry name" value="YukD-like"/>
</dbReference>
<dbReference type="GO" id="GO:0005886">
    <property type="term" value="C:plasma membrane"/>
    <property type="evidence" value="ECO:0007669"/>
    <property type="project" value="UniProtKB-SubCell"/>
</dbReference>
<evidence type="ECO:0000256" key="6">
    <source>
        <dbReference type="ARBA" id="ARBA00023136"/>
    </source>
</evidence>
<dbReference type="RefSeq" id="WP_094932432.1">
    <property type="nucleotide sequence ID" value="NZ_CP022753.1"/>
</dbReference>
<evidence type="ECO:0000259" key="8">
    <source>
        <dbReference type="Pfam" id="PF19053"/>
    </source>
</evidence>
<sequence>MSGYCRVTVTGPQRWADLVLPGTVPVATLMPQVLRVCSTDTDRLEPVGWNLTTADGTAVRPDATLQKAGVRDGDVLLLSSQPPRDRPAFVDDVRGAVEDRVDETGSVWRPSTTLAFGVALLVIVPMAVMIVMAAFFRFSAIDLVTAPLGVVVSLGAMWLAVRRSMAGVAHASLAAACGWGAMIAVAASYVLSGAEPPPPAVPAVFAVVGALVVVGLASVIHQTALPYLAALGVLTVAAAVLVAVGLFVDGAQGARTVAVLLTLGVGVMPRMAMSMGGLSGLDYEVRHSGQAPAERFDRTMRLTDRLLLGLVIGAALATTATVPLLIFTGAGWRDLVLAALVSLLLVMRSRLFDRIRHVLPLRVGGVLGFVIVGVGLVLMLPPLEGWLPLLALMVCVTVAGLSWIDLPDVPRASLRRVLNGVEVAAIVAFCAAAAWALGVFDLVTSLTA</sequence>
<dbReference type="Pfam" id="PF08817">
    <property type="entry name" value="YukD"/>
    <property type="match status" value="1"/>
</dbReference>
<name>A0A223S6I8_9ACTN</name>
<dbReference type="InterPro" id="IPR006707">
    <property type="entry name" value="T7SS_EccD"/>
</dbReference>
<reference evidence="9 10" key="1">
    <citation type="submission" date="2017-08" db="EMBL/GenBank/DDBJ databases">
        <title>The complete genome sequence of Nocardiopsis gilva YIM 90087.</title>
        <authorList>
            <person name="Yin M."/>
            <person name="Tang S."/>
        </authorList>
    </citation>
    <scope>NUCLEOTIDE SEQUENCE [LARGE SCALE GENOMIC DNA]</scope>
    <source>
        <strain evidence="9 10">YIM 90087</strain>
    </source>
</reference>
<keyword evidence="5 7" id="KW-1133">Transmembrane helix</keyword>